<evidence type="ECO:0000313" key="6">
    <source>
        <dbReference type="Proteomes" id="UP000299102"/>
    </source>
</evidence>
<evidence type="ECO:0000259" key="4">
    <source>
        <dbReference type="PROSITE" id="PS50933"/>
    </source>
</evidence>
<keyword evidence="6" id="KW-1185">Reference proteome</keyword>
<feature type="domain" description="VWFC" evidence="3">
    <location>
        <begin position="500"/>
        <end position="569"/>
    </location>
</feature>
<sequence length="724" mass="77706">MGKRPLGGTHFRADVSSQRYPALSSEMFTSVLEPERPPAVAGLGACDESRAQLGRVDDGWWGGTGVVTGVAGAAPSLHVALLYNGVFSTNSRDQTVRLTLTLPEKNQTIIDEMQNVVKPGFEMNILEVSTPVSAAELRSLSRGRLVLTVEAVGLSERRITGQVKQRASCEVYHAPLLAERPPAASAPEGLALLYIDRDGSLVYDIQVDNLGIPDPKITLVEEQGKRHSQVEILDTRIGVLARPSARIFQPLYDDQLAVHIGGDVGPPVLRGRLMTRPLPDAAGVGPALLRRTDARPVAATSAATPPAGLAWLVVDALCGLHYEVIVSGIDGAWSSWLETHAGGGGWRALPGQEGCILEPTGAELAAIDAGAAYLEVRAQDNATALLRTRLPQISVPPSCLSSVSWGNGERHDSAEQRGAAPPDNSLSNTASCYYADKSYEDGAQWMSTESCHMCGCVHGKVRCDPVRCPPVHCTVPTIQPAGQCCPICTNSTTAVWNESHGCHLAGQYHAPGSSWHPYLVPSGYDTCAVCTCDFPTRQVRCPRVKCPPLRCAERDAYRPDKKACCRVCPEVKARKNDEETPKDQAAPRTAEEILAEGGCVFPDGPLANGKEVHPSIHSHGEQRCVTCRCKSSPLLYELKIEKLFIRFTKAIKTLKLDKEVHKGRSGDVRAQAVWARCVLQAAAQRFVLRVSAAPTTSCAASRPAAAQLSGRHGPQPPCPATPQY</sequence>
<dbReference type="PANTHER" id="PTHR46526">
    <property type="entry name" value="CHORDIN"/>
    <property type="match status" value="1"/>
</dbReference>
<dbReference type="InterPro" id="IPR052278">
    <property type="entry name" value="Chordin-like_regulators"/>
</dbReference>
<dbReference type="Proteomes" id="UP000299102">
    <property type="component" value="Unassembled WGS sequence"/>
</dbReference>
<feature type="region of interest" description="Disordered" evidence="2">
    <location>
        <begin position="704"/>
        <end position="724"/>
    </location>
</feature>
<keyword evidence="1" id="KW-0217">Developmental protein</keyword>
<dbReference type="GO" id="GO:0036122">
    <property type="term" value="F:BMP binding"/>
    <property type="evidence" value="ECO:0007669"/>
    <property type="project" value="TreeGrafter"/>
</dbReference>
<feature type="region of interest" description="Disordered" evidence="2">
    <location>
        <begin position="404"/>
        <end position="424"/>
    </location>
</feature>
<comment type="caution">
    <text evidence="5">The sequence shown here is derived from an EMBL/GenBank/DDBJ whole genome shotgun (WGS) entry which is preliminary data.</text>
</comment>
<feature type="domain" description="VWFC" evidence="3">
    <location>
        <begin position="430"/>
        <end position="489"/>
    </location>
</feature>
<accession>A0A4C1U9X9</accession>
<dbReference type="GO" id="GO:0009953">
    <property type="term" value="P:dorsal/ventral pattern formation"/>
    <property type="evidence" value="ECO:0007669"/>
    <property type="project" value="TreeGrafter"/>
</dbReference>
<evidence type="ECO:0000256" key="2">
    <source>
        <dbReference type="SAM" id="MobiDB-lite"/>
    </source>
</evidence>
<gene>
    <name evidence="5" type="primary">sog</name>
    <name evidence="5" type="ORF">EVAR_82345_1</name>
</gene>
<name>A0A4C1U9X9_EUMVA</name>
<dbReference type="InterPro" id="IPR001007">
    <property type="entry name" value="VWF_dom"/>
</dbReference>
<dbReference type="EMBL" id="BGZK01000148">
    <property type="protein sequence ID" value="GBP23181.1"/>
    <property type="molecule type" value="Genomic_DNA"/>
</dbReference>
<evidence type="ECO:0000259" key="3">
    <source>
        <dbReference type="PROSITE" id="PS50184"/>
    </source>
</evidence>
<reference evidence="5 6" key="1">
    <citation type="journal article" date="2019" name="Commun. Biol.">
        <title>The bagworm genome reveals a unique fibroin gene that provides high tensile strength.</title>
        <authorList>
            <person name="Kono N."/>
            <person name="Nakamura H."/>
            <person name="Ohtoshi R."/>
            <person name="Tomita M."/>
            <person name="Numata K."/>
            <person name="Arakawa K."/>
        </authorList>
    </citation>
    <scope>NUCLEOTIDE SEQUENCE [LARGE SCALE GENOMIC DNA]</scope>
</reference>
<dbReference type="PROSITE" id="PS50933">
    <property type="entry name" value="CHRD"/>
    <property type="match status" value="1"/>
</dbReference>
<dbReference type="Pfam" id="PF00093">
    <property type="entry name" value="VWC"/>
    <property type="match status" value="2"/>
</dbReference>
<protein>
    <submittedName>
        <fullName evidence="5">Dorsal-ventral patterning protein Sog</fullName>
    </submittedName>
</protein>
<dbReference type="PROSITE" id="PS50184">
    <property type="entry name" value="VWFC_2"/>
    <property type="match status" value="2"/>
</dbReference>
<evidence type="ECO:0000256" key="1">
    <source>
        <dbReference type="PROSITE-ProRule" id="PRU00230"/>
    </source>
</evidence>
<dbReference type="GO" id="GO:0030514">
    <property type="term" value="P:negative regulation of BMP signaling pathway"/>
    <property type="evidence" value="ECO:0007669"/>
    <property type="project" value="TreeGrafter"/>
</dbReference>
<dbReference type="AlphaFoldDB" id="A0A4C1U9X9"/>
<dbReference type="InterPro" id="IPR010895">
    <property type="entry name" value="CHRD"/>
</dbReference>
<feature type="compositionally biased region" description="Pro residues" evidence="2">
    <location>
        <begin position="714"/>
        <end position="724"/>
    </location>
</feature>
<dbReference type="PANTHER" id="PTHR46526:SF1">
    <property type="entry name" value="CHORDIN"/>
    <property type="match status" value="1"/>
</dbReference>
<organism evidence="5 6">
    <name type="scientific">Eumeta variegata</name>
    <name type="common">Bagworm moth</name>
    <name type="synonym">Eumeta japonica</name>
    <dbReference type="NCBI Taxonomy" id="151549"/>
    <lineage>
        <taxon>Eukaryota</taxon>
        <taxon>Metazoa</taxon>
        <taxon>Ecdysozoa</taxon>
        <taxon>Arthropoda</taxon>
        <taxon>Hexapoda</taxon>
        <taxon>Insecta</taxon>
        <taxon>Pterygota</taxon>
        <taxon>Neoptera</taxon>
        <taxon>Endopterygota</taxon>
        <taxon>Lepidoptera</taxon>
        <taxon>Glossata</taxon>
        <taxon>Ditrysia</taxon>
        <taxon>Tineoidea</taxon>
        <taxon>Psychidae</taxon>
        <taxon>Oiketicinae</taxon>
        <taxon>Eumeta</taxon>
    </lineage>
</organism>
<evidence type="ECO:0000313" key="5">
    <source>
        <dbReference type="EMBL" id="GBP23181.1"/>
    </source>
</evidence>
<dbReference type="SMART" id="SM00214">
    <property type="entry name" value="VWC"/>
    <property type="match status" value="2"/>
</dbReference>
<dbReference type="STRING" id="151549.A0A4C1U9X9"/>
<dbReference type="OrthoDB" id="9829321at2759"/>
<proteinExistence type="predicted"/>
<feature type="domain" description="CHRD" evidence="4">
    <location>
        <begin position="24"/>
        <end position="168"/>
    </location>
</feature>
<dbReference type="SUPFAM" id="SSF57603">
    <property type="entry name" value="FnI-like domain"/>
    <property type="match status" value="2"/>
</dbReference>
<dbReference type="GO" id="GO:0005615">
    <property type="term" value="C:extracellular space"/>
    <property type="evidence" value="ECO:0007669"/>
    <property type="project" value="TreeGrafter"/>
</dbReference>
<dbReference type="Gene3D" id="6.20.200.20">
    <property type="match status" value="1"/>
</dbReference>